<dbReference type="Pfam" id="PF13302">
    <property type="entry name" value="Acetyltransf_3"/>
    <property type="match status" value="1"/>
</dbReference>
<dbReference type="SUPFAM" id="SSF55729">
    <property type="entry name" value="Acyl-CoA N-acyltransferases (Nat)"/>
    <property type="match status" value="1"/>
</dbReference>
<keyword evidence="2" id="KW-0808">Transferase</keyword>
<dbReference type="PROSITE" id="PS51186">
    <property type="entry name" value="GNAT"/>
    <property type="match status" value="1"/>
</dbReference>
<dbReference type="GO" id="GO:0016747">
    <property type="term" value="F:acyltransferase activity, transferring groups other than amino-acyl groups"/>
    <property type="evidence" value="ECO:0007669"/>
    <property type="project" value="InterPro"/>
</dbReference>
<dbReference type="AlphaFoldDB" id="A0A1M6A7I6"/>
<evidence type="ECO:0000313" key="2">
    <source>
        <dbReference type="EMBL" id="SHI32410.1"/>
    </source>
</evidence>
<feature type="domain" description="N-acetyltransferase" evidence="1">
    <location>
        <begin position="7"/>
        <end position="168"/>
    </location>
</feature>
<dbReference type="Proteomes" id="UP000184241">
    <property type="component" value="Unassembled WGS sequence"/>
</dbReference>
<dbReference type="Gene3D" id="3.40.630.30">
    <property type="match status" value="1"/>
</dbReference>
<dbReference type="PANTHER" id="PTHR43415:SF3">
    <property type="entry name" value="GNAT-FAMILY ACETYLTRANSFERASE"/>
    <property type="match status" value="1"/>
</dbReference>
<reference evidence="2 3" key="1">
    <citation type="submission" date="2016-11" db="EMBL/GenBank/DDBJ databases">
        <authorList>
            <person name="Jaros S."/>
            <person name="Januszkiewicz K."/>
            <person name="Wedrychowicz H."/>
        </authorList>
    </citation>
    <scope>NUCLEOTIDE SEQUENCE [LARGE SCALE GENOMIC DNA]</scope>
    <source>
        <strain evidence="2 3">DSM 6191</strain>
    </source>
</reference>
<dbReference type="PANTHER" id="PTHR43415">
    <property type="entry name" value="SPERMIDINE N(1)-ACETYLTRANSFERASE"/>
    <property type="match status" value="1"/>
</dbReference>
<proteinExistence type="predicted"/>
<accession>A0A1M6A7I6</accession>
<dbReference type="EMBL" id="FQXU01000012">
    <property type="protein sequence ID" value="SHI32410.1"/>
    <property type="molecule type" value="Genomic_DNA"/>
</dbReference>
<name>A0A1M6A7I6_9CLOT</name>
<sequence length="172" mass="20348">MLKGDKVYLRLVEKKDVSRIYNICSEPEVREYDGGQSTLPPLQYMLKHFDDMFNIERKRLSIINEKDVLVGYITYKEIKDTLDVYSIGITIGSKFWGRGYGKDSIKTLVDYLFVNNNAHRVELEVVDYNLRAIRCYLSCGFIEEGRKRKRYFFQGKYSDTVMMSILRDEYLK</sequence>
<organism evidence="2 3">
    <name type="scientific">Clostridium intestinale DSM 6191</name>
    <dbReference type="NCBI Taxonomy" id="1121320"/>
    <lineage>
        <taxon>Bacteria</taxon>
        <taxon>Bacillati</taxon>
        <taxon>Bacillota</taxon>
        <taxon>Clostridia</taxon>
        <taxon>Eubacteriales</taxon>
        <taxon>Clostridiaceae</taxon>
        <taxon>Clostridium</taxon>
    </lineage>
</organism>
<evidence type="ECO:0000313" key="3">
    <source>
        <dbReference type="Proteomes" id="UP000184241"/>
    </source>
</evidence>
<gene>
    <name evidence="2" type="ORF">SAMN02745941_03638</name>
</gene>
<dbReference type="InterPro" id="IPR016181">
    <property type="entry name" value="Acyl_CoA_acyltransferase"/>
</dbReference>
<dbReference type="RefSeq" id="WP_073021817.1">
    <property type="nucleotide sequence ID" value="NZ_FQXU01000012.1"/>
</dbReference>
<protein>
    <submittedName>
        <fullName evidence="2">Protein N-acetyltransferase, RimJ/RimL family</fullName>
    </submittedName>
</protein>
<dbReference type="CDD" id="cd04301">
    <property type="entry name" value="NAT_SF"/>
    <property type="match status" value="1"/>
</dbReference>
<evidence type="ECO:0000259" key="1">
    <source>
        <dbReference type="PROSITE" id="PS51186"/>
    </source>
</evidence>
<dbReference type="InterPro" id="IPR000182">
    <property type="entry name" value="GNAT_dom"/>
</dbReference>